<organism evidence="2 3">
    <name type="scientific">Penicillium frequentans</name>
    <dbReference type="NCBI Taxonomy" id="3151616"/>
    <lineage>
        <taxon>Eukaryota</taxon>
        <taxon>Fungi</taxon>
        <taxon>Dikarya</taxon>
        <taxon>Ascomycota</taxon>
        <taxon>Pezizomycotina</taxon>
        <taxon>Eurotiomycetes</taxon>
        <taxon>Eurotiomycetidae</taxon>
        <taxon>Eurotiales</taxon>
        <taxon>Aspergillaceae</taxon>
        <taxon>Penicillium</taxon>
    </lineage>
</organism>
<feature type="region of interest" description="Disordered" evidence="1">
    <location>
        <begin position="1"/>
        <end position="79"/>
    </location>
</feature>
<protein>
    <submittedName>
        <fullName evidence="2">Uncharacterized protein</fullName>
    </submittedName>
</protein>
<feature type="compositionally biased region" description="Polar residues" evidence="1">
    <location>
        <begin position="1"/>
        <end position="12"/>
    </location>
</feature>
<evidence type="ECO:0000313" key="3">
    <source>
        <dbReference type="Proteomes" id="UP001220324"/>
    </source>
</evidence>
<dbReference type="EMBL" id="JAQIZZ010000002">
    <property type="protein sequence ID" value="KAJ5553292.1"/>
    <property type="molecule type" value="Genomic_DNA"/>
</dbReference>
<evidence type="ECO:0000256" key="1">
    <source>
        <dbReference type="SAM" id="MobiDB-lite"/>
    </source>
</evidence>
<sequence length="79" mass="8841">MRKNATNPSTDTPADHLDTTMTSEGDEENTSQADQGTQFDDDEEIVDGNQAETRTTGGDDQVEAQAENEFRFEDYVEDY</sequence>
<gene>
    <name evidence="2" type="ORF">N7494_002670</name>
</gene>
<name>A0AAD6D441_9EURO</name>
<accession>A0AAD6D441</accession>
<dbReference type="AlphaFoldDB" id="A0AAD6D441"/>
<feature type="compositionally biased region" description="Basic and acidic residues" evidence="1">
    <location>
        <begin position="68"/>
        <end position="79"/>
    </location>
</feature>
<comment type="caution">
    <text evidence="2">The sequence shown here is derived from an EMBL/GenBank/DDBJ whole genome shotgun (WGS) entry which is preliminary data.</text>
</comment>
<reference evidence="2 3" key="1">
    <citation type="journal article" date="2023" name="IMA Fungus">
        <title>Comparative genomic study of the Penicillium genus elucidates a diverse pangenome and 15 lateral gene transfer events.</title>
        <authorList>
            <person name="Petersen C."/>
            <person name="Sorensen T."/>
            <person name="Nielsen M.R."/>
            <person name="Sondergaard T.E."/>
            <person name="Sorensen J.L."/>
            <person name="Fitzpatrick D.A."/>
            <person name="Frisvad J.C."/>
            <person name="Nielsen K.L."/>
        </authorList>
    </citation>
    <scope>NUCLEOTIDE SEQUENCE [LARGE SCALE GENOMIC DNA]</scope>
    <source>
        <strain evidence="2 3">IBT 35679</strain>
    </source>
</reference>
<keyword evidence="3" id="KW-1185">Reference proteome</keyword>
<proteinExistence type="predicted"/>
<dbReference type="Proteomes" id="UP001220324">
    <property type="component" value="Unassembled WGS sequence"/>
</dbReference>
<evidence type="ECO:0000313" key="2">
    <source>
        <dbReference type="EMBL" id="KAJ5553292.1"/>
    </source>
</evidence>